<accession>A0A1F6CH65</accession>
<name>A0A1F6CH65_9BACT</name>
<gene>
    <name evidence="2" type="ORF">A2704_00490</name>
</gene>
<feature type="transmembrane region" description="Helical" evidence="1">
    <location>
        <begin position="60"/>
        <end position="84"/>
    </location>
</feature>
<dbReference type="EMBL" id="MFKW01000087">
    <property type="protein sequence ID" value="OGG48566.1"/>
    <property type="molecule type" value="Genomic_DNA"/>
</dbReference>
<keyword evidence="1" id="KW-0472">Membrane</keyword>
<evidence type="ECO:0000256" key="1">
    <source>
        <dbReference type="SAM" id="Phobius"/>
    </source>
</evidence>
<dbReference type="AlphaFoldDB" id="A0A1F6CH65"/>
<proteinExistence type="predicted"/>
<keyword evidence="1" id="KW-1133">Transmembrane helix</keyword>
<organism evidence="2 3">
    <name type="scientific">Candidatus Kaiserbacteria bacterium RIFCSPHIGHO2_01_FULL_54_36b</name>
    <dbReference type="NCBI Taxonomy" id="1798483"/>
    <lineage>
        <taxon>Bacteria</taxon>
        <taxon>Candidatus Kaiseribacteriota</taxon>
    </lineage>
</organism>
<sequence>MTSTPASVVDIPVSYRFVATQEPSPKAPAANVSVGMTDKESHAFVRGILLADRKRSGPGWGATIMIAILAVPAVMVALGFLVAWKDDRLGEVLSLEPAAYYESVDRTTCKDIVAIGGTCRSPLPRR</sequence>
<evidence type="ECO:0000313" key="2">
    <source>
        <dbReference type="EMBL" id="OGG48566.1"/>
    </source>
</evidence>
<evidence type="ECO:0000313" key="3">
    <source>
        <dbReference type="Proteomes" id="UP000176445"/>
    </source>
</evidence>
<comment type="caution">
    <text evidence="2">The sequence shown here is derived from an EMBL/GenBank/DDBJ whole genome shotgun (WGS) entry which is preliminary data.</text>
</comment>
<keyword evidence="1" id="KW-0812">Transmembrane</keyword>
<dbReference type="Proteomes" id="UP000176445">
    <property type="component" value="Unassembled WGS sequence"/>
</dbReference>
<reference evidence="2 3" key="1">
    <citation type="journal article" date="2016" name="Nat. Commun.">
        <title>Thousands of microbial genomes shed light on interconnected biogeochemical processes in an aquifer system.</title>
        <authorList>
            <person name="Anantharaman K."/>
            <person name="Brown C.T."/>
            <person name="Hug L.A."/>
            <person name="Sharon I."/>
            <person name="Castelle C.J."/>
            <person name="Probst A.J."/>
            <person name="Thomas B.C."/>
            <person name="Singh A."/>
            <person name="Wilkins M.J."/>
            <person name="Karaoz U."/>
            <person name="Brodie E.L."/>
            <person name="Williams K.H."/>
            <person name="Hubbard S.S."/>
            <person name="Banfield J.F."/>
        </authorList>
    </citation>
    <scope>NUCLEOTIDE SEQUENCE [LARGE SCALE GENOMIC DNA]</scope>
</reference>
<protein>
    <submittedName>
        <fullName evidence="2">Uncharacterized protein</fullName>
    </submittedName>
</protein>